<organism evidence="1 2">
    <name type="scientific">Geotrichum galactomycetum</name>
    <dbReference type="NCBI Taxonomy" id="27317"/>
    <lineage>
        <taxon>Eukaryota</taxon>
        <taxon>Fungi</taxon>
        <taxon>Dikarya</taxon>
        <taxon>Ascomycota</taxon>
        <taxon>Saccharomycotina</taxon>
        <taxon>Dipodascomycetes</taxon>
        <taxon>Dipodascales</taxon>
        <taxon>Dipodascaceae</taxon>
        <taxon>Geotrichum</taxon>
    </lineage>
</organism>
<evidence type="ECO:0000313" key="1">
    <source>
        <dbReference type="EMBL" id="KAF5100935.1"/>
    </source>
</evidence>
<proteinExistence type="predicted"/>
<gene>
    <name evidence="1" type="ORF">D0Z00_001066</name>
</gene>
<evidence type="ECO:0000313" key="2">
    <source>
        <dbReference type="Proteomes" id="UP000744676"/>
    </source>
</evidence>
<dbReference type="Proteomes" id="UP000744676">
    <property type="component" value="Unassembled WGS sequence"/>
</dbReference>
<protein>
    <submittedName>
        <fullName evidence="1">Uncharacterized protein</fullName>
    </submittedName>
</protein>
<keyword evidence="2" id="KW-1185">Reference proteome</keyword>
<reference evidence="1 2" key="1">
    <citation type="journal article" date="2020" name="Front. Microbiol.">
        <title>Phenotypic and Genetic Characterization of the Cheese Ripening Yeast Geotrichum candidum.</title>
        <authorList>
            <person name="Perkins V."/>
            <person name="Vignola S."/>
            <person name="Lessard M.H."/>
            <person name="Plante P.L."/>
            <person name="Corbeil J."/>
            <person name="Dugat-Bony E."/>
            <person name="Frenette M."/>
            <person name="Labrie S."/>
        </authorList>
    </citation>
    <scope>NUCLEOTIDE SEQUENCE [LARGE SCALE GENOMIC DNA]</scope>
    <source>
        <strain evidence="1 2">LMA-1147</strain>
    </source>
</reference>
<name>A0ACB6V832_9ASCO</name>
<dbReference type="EMBL" id="QVQA01000016">
    <property type="protein sequence ID" value="KAF5100935.1"/>
    <property type="molecule type" value="Genomic_DNA"/>
</dbReference>
<sequence length="796" mass="90472">MLFGIRLANQIHPPWKEEYIAYDKLKKLLKESVVPHGTRQDDWSETDETNFVSVLDSELEKVYSFQSRTYSSLSDKISEIEKSINQAESFKIEDAKSFEAQLEEILEAARELDTFSRLNFTGFTKIVKKHDRLHPKYQVKPLLQVRLAALPFHSEDYSPLLYRLSVLYAFLGENFGANSTPAGLSSVVAGDNTDYTTYKFWVHPENVMEVKTRILRHLPLLIYGSNNKSGTGEDNEEAGEPTISSLYFDNPNLELYESKLQKSEVSPSLRLRWVGKLSDKPEITLEKKVVDHTVTGEYIPDEKLLIKEKYIQPFIEGKYSMEKTIKKMKERGSTDTDIETYKKTVDNIQTFIQEHDISPVMRTMYTRTAFQIPGDNRVRAILDSNIVFIREDAFDESRPVRDPESWHRSDIDAPGIKEPLSLLRKGEFSKFPFAVLEFRVLTRTSSDNKGKTPGSVDPNATVPAIKRHGKWIQELTNSHLVKEVPKFSKFIQGIASLFAEDDRLDALPFWVNDLEHDIRQDPKQAWEEQKRRLKEAASVAQESNKIRLRTTSGTRLPQSPLFSGLEDNSIRSQISLSAGGSSSALVEEIIEEEPNDDADIDDDDSTDDGETDISSEALRKQKSKSLKSRIRNLSFLPNQGPRLNMDSEDEEIVLPPGVVKPSLLIRNSGPVKVETKVWLANERTFNKWLHITTLLSALTFTLYSSVGRTSSQQTAEYVAYILFALTIFSGLWGYGTYLQRLKYIKARSERHLDNPIGPIIIALGLLAALIVNFISNYKIHHGDSHPGVQPNVTVTF</sequence>
<comment type="caution">
    <text evidence="1">The sequence shown here is derived from an EMBL/GenBank/DDBJ whole genome shotgun (WGS) entry which is preliminary data.</text>
</comment>
<accession>A0ACB6V832</accession>